<dbReference type="EMBL" id="JAIXNE010000002">
    <property type="protein sequence ID" value="MCA6074906.1"/>
    <property type="molecule type" value="Genomic_DNA"/>
</dbReference>
<evidence type="ECO:0000313" key="5">
    <source>
        <dbReference type="EMBL" id="MCA6076083.1"/>
    </source>
</evidence>
<dbReference type="Pfam" id="PF07676">
    <property type="entry name" value="PD40"/>
    <property type="match status" value="3"/>
</dbReference>
<evidence type="ECO:0000256" key="1">
    <source>
        <dbReference type="ARBA" id="ARBA00009820"/>
    </source>
</evidence>
<dbReference type="Proteomes" id="UP001139409">
    <property type="component" value="Unassembled WGS sequence"/>
</dbReference>
<dbReference type="PANTHER" id="PTHR36842">
    <property type="entry name" value="PROTEIN TOLB HOMOLOG"/>
    <property type="match status" value="1"/>
</dbReference>
<name>A0A9X1KWM9_9BACT</name>
<evidence type="ECO:0000313" key="7">
    <source>
        <dbReference type="Proteomes" id="UP001139409"/>
    </source>
</evidence>
<dbReference type="EMBL" id="JAIXNE010000003">
    <property type="protein sequence ID" value="MCA6076083.1"/>
    <property type="molecule type" value="Genomic_DNA"/>
</dbReference>
<dbReference type="InterPro" id="IPR006680">
    <property type="entry name" value="Amidohydro-rel"/>
</dbReference>
<dbReference type="Pfam" id="PF26549">
    <property type="entry name" value="Tricorn_N"/>
    <property type="match status" value="1"/>
</dbReference>
<feature type="chain" id="PRO_5041195026" evidence="2">
    <location>
        <begin position="20"/>
        <end position="1106"/>
    </location>
</feature>
<dbReference type="PANTHER" id="PTHR36842:SF1">
    <property type="entry name" value="PROTEIN TOLB"/>
    <property type="match status" value="1"/>
</dbReference>
<feature type="signal peptide" evidence="2">
    <location>
        <begin position="1"/>
        <end position="19"/>
    </location>
</feature>
<protein>
    <submittedName>
        <fullName evidence="5">Amidohydrolase family protein</fullName>
    </submittedName>
</protein>
<sequence>MKKPLLLVLTFLCASISYSQEKSDSIQKSNEDLPLEPGREFSISTNQGSWLSLDIHPDGTQVVFDFLGDLYLLPFSGGSAEQLTSGMQFDSQPRFSPDGKKVVFTSDKSGGENIWIIDLETREDKAVTNGNTNRYQSPEWSPDGQYILASKAGFRSGTLKLWMYHVDGGTGVELMSEPGNIKMTGAAFGNSDRFIWYAQREGDWQYNAIFPQFQIGRYDRQTGKNEVMSFREGSGIRPTPSPDGKWLVYGTRYEAQTGLIIRDLESGVERWLAYPVQRDDQESRGTRDALPGMSFTPDSKELVASYGGKIWRIPVSGGQAVEIPFSINTTIELGPELQFEYPIPDSSEFIVKQIRDAIPSPDGSKLAFTSLDRLYVMDLNEKIPRRLTNQEFIQAQPVWSPDGTWIAYTTWNDGVGHIYKTLISGKKAGQPVQLTRENAIYETPAWSPDGKRIVALRGPAVNFQKSLNQRAPGTGRELIWISADGGTATLIDYTYRREFPHFSRNPDRIYLNNNDGTLLSIRWDGSDEKKHVKVVGTTPPGSQSPLEASRIIIGHDESRAVAQVYNDMYLLTIPMVGGETQTINVSKGDKASFPVQKLSDIGGQFLAFSKDMTKVHWSIGNAHIIYDLDSAMQLKSMRETVATNFEEENKKLNKDTLQYSPEEFRIRVTAKRDLPAGKLLLTGARIITMNGDEIIENGWLLVENNRIKNVGPSGSFEVSGDTERMNVTGKTIIPGFVDTHAHVRPAWDIHKPEAWQFWANLAFGVTTVRDPQTSTTDILTYEDRVKAGKMLGPRIYSTGPGMFWQEQIENLDHARKLVSRYSSYYDTKTIKMYVAGNRQQRQWIIMACREQEIMPTTEGSLNFKQNLTQIIDGYPGHEHSFPIFPLYDDAIELIAFSNTAYTPTLLVAYGGPWAENYYYTRENPHDDQQLNYFTPHSEIDSKTRRRGAGTGPGPGGWFMDEEHVFKPLAAEVNSIVKAGGRAGVGSHGQLQGLGYHWELWSIQSGGMSAHEALKVATIMGAESIGLHQEVGSIEPGKQADLLILSKNPLENIRNTRGIEKVMMNGRLYDATTLDQVFPDKKSAPVRTWTEDMPGQVPGISGMEGHE</sequence>
<comment type="similarity">
    <text evidence="1">Belongs to the TolB family.</text>
</comment>
<dbReference type="SUPFAM" id="SSF51556">
    <property type="entry name" value="Metallo-dependent hydrolases"/>
    <property type="match status" value="1"/>
</dbReference>
<dbReference type="InterPro" id="IPR032466">
    <property type="entry name" value="Metal_Hydrolase"/>
</dbReference>
<dbReference type="EMBL" id="JAIXNE010000004">
    <property type="protein sequence ID" value="MCA6077211.1"/>
    <property type="molecule type" value="Genomic_DNA"/>
</dbReference>
<evidence type="ECO:0000313" key="4">
    <source>
        <dbReference type="EMBL" id="MCA6074906.1"/>
    </source>
</evidence>
<dbReference type="InterPro" id="IPR011659">
    <property type="entry name" value="WD40"/>
</dbReference>
<dbReference type="Gene3D" id="2.30.40.10">
    <property type="entry name" value="Urease, subunit C, domain 1"/>
    <property type="match status" value="2"/>
</dbReference>
<evidence type="ECO:0000256" key="2">
    <source>
        <dbReference type="SAM" id="SignalP"/>
    </source>
</evidence>
<evidence type="ECO:0000259" key="3">
    <source>
        <dbReference type="Pfam" id="PF01979"/>
    </source>
</evidence>
<dbReference type="SUPFAM" id="SSF82171">
    <property type="entry name" value="DPP6 N-terminal domain-like"/>
    <property type="match status" value="1"/>
</dbReference>
<gene>
    <name evidence="4" type="ORF">LDX50_08500</name>
    <name evidence="5" type="ORF">LDX50_14470</name>
    <name evidence="6" type="ORF">LDX50_20190</name>
</gene>
<dbReference type="Pfam" id="PF01979">
    <property type="entry name" value="Amidohydro_1"/>
    <property type="match status" value="1"/>
</dbReference>
<dbReference type="InterPro" id="IPR011059">
    <property type="entry name" value="Metal-dep_hydrolase_composite"/>
</dbReference>
<keyword evidence="2" id="KW-0732">Signal</keyword>
<dbReference type="AlphaFoldDB" id="A0A9X1KWM9"/>
<proteinExistence type="inferred from homology"/>
<evidence type="ECO:0000313" key="6">
    <source>
        <dbReference type="EMBL" id="MCA6077211.1"/>
    </source>
</evidence>
<reference evidence="5" key="1">
    <citation type="submission" date="2021-09" db="EMBL/GenBank/DDBJ databases">
        <title>Fulvivirga sp. isolated from coastal sediment.</title>
        <authorList>
            <person name="Yu H."/>
        </authorList>
    </citation>
    <scope>NUCLEOTIDE SEQUENCE</scope>
    <source>
        <strain evidence="5">1062</strain>
    </source>
</reference>
<dbReference type="Gene3D" id="2.120.10.30">
    <property type="entry name" value="TolB, C-terminal domain"/>
    <property type="match status" value="2"/>
</dbReference>
<accession>A0A9X1KWM9</accession>
<organism evidence="5 7">
    <name type="scientific">Fulvivirga sedimenti</name>
    <dbReference type="NCBI Taxonomy" id="2879465"/>
    <lineage>
        <taxon>Bacteria</taxon>
        <taxon>Pseudomonadati</taxon>
        <taxon>Bacteroidota</taxon>
        <taxon>Cytophagia</taxon>
        <taxon>Cytophagales</taxon>
        <taxon>Fulvivirgaceae</taxon>
        <taxon>Fulvivirga</taxon>
    </lineage>
</organism>
<dbReference type="SUPFAM" id="SSF51338">
    <property type="entry name" value="Composite domain of metallo-dependent hydrolases"/>
    <property type="match status" value="1"/>
</dbReference>
<comment type="caution">
    <text evidence="5">The sequence shown here is derived from an EMBL/GenBank/DDBJ whole genome shotgun (WGS) entry which is preliminary data.</text>
</comment>
<feature type="domain" description="Amidohydrolase-related" evidence="3">
    <location>
        <begin position="1003"/>
        <end position="1067"/>
    </location>
</feature>
<dbReference type="InterPro" id="IPR011042">
    <property type="entry name" value="6-blade_b-propeller_TolB-like"/>
</dbReference>
<dbReference type="RefSeq" id="WP_225698015.1">
    <property type="nucleotide sequence ID" value="NZ_JAIXNE010000002.1"/>
</dbReference>
<dbReference type="GO" id="GO:0016810">
    <property type="term" value="F:hydrolase activity, acting on carbon-nitrogen (but not peptide) bonds"/>
    <property type="evidence" value="ECO:0007669"/>
    <property type="project" value="InterPro"/>
</dbReference>
<keyword evidence="7" id="KW-1185">Reference proteome</keyword>
<dbReference type="SUPFAM" id="SSF69304">
    <property type="entry name" value="Tricorn protease N-terminal domain"/>
    <property type="match status" value="1"/>
</dbReference>